<accession>A0AAU8VI15</accession>
<evidence type="ECO:0000313" key="2">
    <source>
        <dbReference type="Proteomes" id="UP000191249"/>
    </source>
</evidence>
<name>A0AAU8VI15_NEILA</name>
<dbReference type="AlphaFoldDB" id="A0AAU8VI15"/>
<sequence length="77" mass="9180">MNIFVTDFSYRFMSLLILSYIPSIHSSEDDTDFGKRVMIVTFFCIFRHSNRAFFLIKSLGRFILPRLFLCYRPNSLI</sequence>
<dbReference type="Proteomes" id="UP000191249">
    <property type="component" value="Chromosome"/>
</dbReference>
<gene>
    <name evidence="1" type="ORF">B2G52_07260</name>
</gene>
<reference evidence="1 2" key="1">
    <citation type="submission" date="2017-03" db="EMBL/GenBank/DDBJ databases">
        <title>N. lactamica Y92-1009 whole genome sequence.</title>
        <authorList>
            <person name="Pandey A.K."/>
            <person name="Read R.C."/>
        </authorList>
    </citation>
    <scope>NUCLEOTIDE SEQUENCE [LARGE SCALE GENOMIC DNA]</scope>
    <source>
        <strain evidence="1 2">Y92-1009</strain>
    </source>
</reference>
<dbReference type="EMBL" id="CP019894">
    <property type="protein sequence ID" value="ARB04706.1"/>
    <property type="molecule type" value="Genomic_DNA"/>
</dbReference>
<organism evidence="1 2">
    <name type="scientific">Neisseria lactamica</name>
    <dbReference type="NCBI Taxonomy" id="486"/>
    <lineage>
        <taxon>Bacteria</taxon>
        <taxon>Pseudomonadati</taxon>
        <taxon>Pseudomonadota</taxon>
        <taxon>Betaproteobacteria</taxon>
        <taxon>Neisseriales</taxon>
        <taxon>Neisseriaceae</taxon>
        <taxon>Neisseria</taxon>
    </lineage>
</organism>
<evidence type="ECO:0000313" key="1">
    <source>
        <dbReference type="EMBL" id="ARB04706.1"/>
    </source>
</evidence>
<proteinExistence type="predicted"/>
<protein>
    <recommendedName>
        <fullName evidence="3">Secreted protein</fullName>
    </recommendedName>
</protein>
<evidence type="ECO:0008006" key="3">
    <source>
        <dbReference type="Google" id="ProtNLM"/>
    </source>
</evidence>